<feature type="compositionally biased region" description="Basic and acidic residues" evidence="1">
    <location>
        <begin position="122"/>
        <end position="132"/>
    </location>
</feature>
<sequence length="132" mass="13812">MNKDAPRDPADITGGDQIATTPEDARENVEAERLASDDSTVPGEEQPPAGSPEAAGQSASQPAESDEAADEDEDSDAAESDEDSVMGQPSVMPGTNGAVAGTAFSDYVENDETANRNPAVAKQRETKKEEFR</sequence>
<feature type="compositionally biased region" description="Basic and acidic residues" evidence="1">
    <location>
        <begin position="23"/>
        <end position="36"/>
    </location>
</feature>
<feature type="compositionally biased region" description="Acidic residues" evidence="1">
    <location>
        <begin position="64"/>
        <end position="84"/>
    </location>
</feature>
<dbReference type="AlphaFoldDB" id="A0A927JDY9"/>
<evidence type="ECO:0000313" key="3">
    <source>
        <dbReference type="Proteomes" id="UP000642993"/>
    </source>
</evidence>
<evidence type="ECO:0000313" key="2">
    <source>
        <dbReference type="EMBL" id="MBD8507060.1"/>
    </source>
</evidence>
<proteinExistence type="predicted"/>
<feature type="region of interest" description="Disordered" evidence="1">
    <location>
        <begin position="1"/>
        <end position="132"/>
    </location>
</feature>
<name>A0A927JDY9_9ACTN</name>
<evidence type="ECO:0000256" key="1">
    <source>
        <dbReference type="SAM" id="MobiDB-lite"/>
    </source>
</evidence>
<organism evidence="2 3">
    <name type="scientific">Lolliginicoccus lacisalsi</name>
    <dbReference type="NCBI Taxonomy" id="2742202"/>
    <lineage>
        <taxon>Bacteria</taxon>
        <taxon>Bacillati</taxon>
        <taxon>Actinomycetota</taxon>
        <taxon>Actinomycetes</taxon>
        <taxon>Mycobacteriales</taxon>
        <taxon>Hoyosellaceae</taxon>
        <taxon>Lolliginicoccus</taxon>
    </lineage>
</organism>
<dbReference type="RefSeq" id="WP_192039517.1">
    <property type="nucleotide sequence ID" value="NZ_JACYWE010000006.1"/>
</dbReference>
<feature type="compositionally biased region" description="Basic and acidic residues" evidence="1">
    <location>
        <begin position="1"/>
        <end position="10"/>
    </location>
</feature>
<comment type="caution">
    <text evidence="2">The sequence shown here is derived from an EMBL/GenBank/DDBJ whole genome shotgun (WGS) entry which is preliminary data.</text>
</comment>
<gene>
    <name evidence="2" type="ORF">HT102_11230</name>
</gene>
<dbReference type="Proteomes" id="UP000642993">
    <property type="component" value="Unassembled WGS sequence"/>
</dbReference>
<accession>A0A927JDY9</accession>
<keyword evidence="3" id="KW-1185">Reference proteome</keyword>
<protein>
    <submittedName>
        <fullName evidence="2">Uncharacterized protein</fullName>
    </submittedName>
</protein>
<reference evidence="2" key="1">
    <citation type="submission" date="2020-09" db="EMBL/GenBank/DDBJ databases">
        <title>Hoyosella lacisalsi sp. nov., a halotolerant actinobacterium isolated from soil of Lake Gudzhirganskoe.</title>
        <authorList>
            <person name="Yang Q."/>
            <person name="Guo P.Y."/>
            <person name="Liu S.W."/>
            <person name="Li F.N."/>
            <person name="Sun C.H."/>
        </authorList>
    </citation>
    <scope>NUCLEOTIDE SEQUENCE</scope>
    <source>
        <strain evidence="2">G463</strain>
    </source>
</reference>
<dbReference type="EMBL" id="JACYWE010000006">
    <property type="protein sequence ID" value="MBD8507060.1"/>
    <property type="molecule type" value="Genomic_DNA"/>
</dbReference>